<accession>A0A2H9P8W1</accession>
<evidence type="ECO:0000313" key="7">
    <source>
        <dbReference type="EMBL" id="PIX27888.1"/>
    </source>
</evidence>
<proteinExistence type="predicted"/>
<evidence type="ECO:0000313" key="6">
    <source>
        <dbReference type="EMBL" id="PIV89852.1"/>
    </source>
</evidence>
<accession>A0A2H9M3B4</accession>
<evidence type="ECO:0000313" key="4">
    <source>
        <dbReference type="EMBL" id="PIV13797.1"/>
    </source>
</evidence>
<dbReference type="Proteomes" id="UP000228874">
    <property type="component" value="Unassembled WGS sequence"/>
</dbReference>
<dbReference type="EMBL" id="PFFF01000015">
    <property type="protein sequence ID" value="PIV89852.1"/>
    <property type="molecule type" value="Genomic_DNA"/>
</dbReference>
<keyword evidence="2" id="KW-0812">Transmembrane</keyword>
<accession>A0A2H9M8F4</accession>
<dbReference type="Proteomes" id="UP000230477">
    <property type="component" value="Unassembled WGS sequence"/>
</dbReference>
<protein>
    <submittedName>
        <fullName evidence="3">Uncharacterized protein</fullName>
    </submittedName>
</protein>
<dbReference type="Proteomes" id="UP000228989">
    <property type="component" value="Unassembled WGS sequence"/>
</dbReference>
<dbReference type="EMBL" id="PFUW01000020">
    <property type="protein sequence ID" value="PJB04056.1"/>
    <property type="molecule type" value="Genomic_DNA"/>
</dbReference>
<name>A0A2G9LJR4_HUBC1</name>
<feature type="transmembrane region" description="Helical" evidence="2">
    <location>
        <begin position="300"/>
        <end position="317"/>
    </location>
</feature>
<evidence type="ECO:0000256" key="2">
    <source>
        <dbReference type="SAM" id="Phobius"/>
    </source>
</evidence>
<keyword evidence="2" id="KW-1133">Transmembrane helix</keyword>
<gene>
    <name evidence="10" type="ORF">CO072_01055</name>
    <name evidence="9" type="ORF">CO124_01300</name>
    <name evidence="5" type="ORF">COS22_01905</name>
    <name evidence="4" type="ORF">COS45_00970</name>
    <name evidence="6" type="ORF">COW47_00545</name>
    <name evidence="3" type="ORF">COW69_00510</name>
    <name evidence="8" type="ORF">COY63_00945</name>
    <name evidence="7" type="ORF">COZ66_02565</name>
</gene>
<dbReference type="Proteomes" id="UP000229789">
    <property type="component" value="Unassembled WGS sequence"/>
</dbReference>
<dbReference type="EMBL" id="PETW01000031">
    <property type="protein sequence ID" value="PIV46357.1"/>
    <property type="molecule type" value="Genomic_DNA"/>
</dbReference>
<dbReference type="Proteomes" id="UP000231232">
    <property type="component" value="Unassembled WGS sequence"/>
</dbReference>
<reference evidence="11 12" key="2">
    <citation type="submission" date="2017-09" db="EMBL/GenBank/DDBJ databases">
        <title>Depth-based differentiation of microbial function through sediment-hosted aquifers and enrichment of novel symbionts in the deep terrestrial subsurface.</title>
        <authorList>
            <person name="Probst A.J."/>
            <person name="Ladd B."/>
            <person name="Jarett J.K."/>
            <person name="Geller-Mcgrath D.E."/>
            <person name="Sieber C.M.K."/>
            <person name="Emerson J.B."/>
            <person name="Anantharaman K."/>
            <person name="Thomas B.C."/>
            <person name="Malmstrom R."/>
            <person name="Stieglmeier M."/>
            <person name="Klingl A."/>
            <person name="Woyke T."/>
            <person name="Ryan C.M."/>
            <person name="Banfield J.F."/>
        </authorList>
    </citation>
    <scope>NUCLEOTIDE SEQUENCE [LARGE SCALE GENOMIC DNA]</scope>
</reference>
<sequence length="319" mass="35555">MVRKFFCFLLLILTFSNICYAGVSIDIISAPLSASAGENLQITINIYSDVYAEGHLYSYIYKYDKTKNKTIYANEKGWQENRCGFSINGSEKKVLKNNIIENVEPGEYIYRVRFKEKVEDKTKNHDADIKINVGNYPAPKSTCEAKFIGEKYCKLDNVYQKYEQSNCSQIEKKIETCNFGCKNGVCKSNTSTSLDADLNNTTKSARNSTTNTTTSANNTDLNKNNNTTNNNVSKGDGVNKDNTSKGDGVNKDNILEQQNIEQDDAPYEKSQTITSRGITKNTELLSLSAISGMFSQTSNLSLLGMVVVLAIIGIILWKI</sequence>
<accession>A0A2H9MN78</accession>
<comment type="caution">
    <text evidence="3">The sequence shown here is derived from an EMBL/GenBank/DDBJ whole genome shotgun (WGS) entry which is preliminary data.</text>
</comment>
<dbReference type="Proteomes" id="UP000230713">
    <property type="component" value="Unassembled WGS sequence"/>
</dbReference>
<feature type="region of interest" description="Disordered" evidence="1">
    <location>
        <begin position="192"/>
        <end position="253"/>
    </location>
</feature>
<keyword evidence="2" id="KW-0472">Membrane</keyword>
<organism evidence="3 13">
    <name type="scientific">Huberarchaeum crystalense</name>
    <dbReference type="NCBI Taxonomy" id="2014257"/>
    <lineage>
        <taxon>Archaea</taxon>
        <taxon>Candidatus Huberarchaeota</taxon>
        <taxon>Candidatus Huberarchaeia</taxon>
        <taxon>Candidatus Huberarchaeales</taxon>
        <taxon>Candidatus Huberarchaeaceae</taxon>
        <taxon>Candidatus Huberarchaeum</taxon>
    </lineage>
</organism>
<dbReference type="Proteomes" id="UP000228888">
    <property type="component" value="Unassembled WGS sequence"/>
</dbReference>
<feature type="compositionally biased region" description="Low complexity" evidence="1">
    <location>
        <begin position="199"/>
        <end position="231"/>
    </location>
</feature>
<dbReference type="EMBL" id="PFMG01000022">
    <property type="protein sequence ID" value="PIY99920.1"/>
    <property type="molecule type" value="Genomic_DNA"/>
</dbReference>
<dbReference type="AlphaFoldDB" id="A0A2G9LJR4"/>
<evidence type="ECO:0000313" key="3">
    <source>
        <dbReference type="EMBL" id="PIN66765.1"/>
    </source>
</evidence>
<evidence type="ECO:0000256" key="1">
    <source>
        <dbReference type="SAM" id="MobiDB-lite"/>
    </source>
</evidence>
<evidence type="ECO:0000313" key="13">
    <source>
        <dbReference type="Proteomes" id="UP000229789"/>
    </source>
</evidence>
<dbReference type="EMBL" id="PEUT01000025">
    <property type="protein sequence ID" value="PIV13797.1"/>
    <property type="molecule type" value="Genomic_DNA"/>
</dbReference>
<dbReference type="EMBL" id="PFSX01000028">
    <property type="protein sequence ID" value="PJC01483.1"/>
    <property type="molecule type" value="Genomic_DNA"/>
</dbReference>
<feature type="compositionally biased region" description="Basic and acidic residues" evidence="1">
    <location>
        <begin position="237"/>
        <end position="253"/>
    </location>
</feature>
<evidence type="ECO:0000313" key="12">
    <source>
        <dbReference type="Proteomes" id="UP000228888"/>
    </source>
</evidence>
<accession>A0A2H9N1W2</accession>
<dbReference type="EMBL" id="PCUF01000002">
    <property type="protein sequence ID" value="PIN66765.1"/>
    <property type="molecule type" value="Genomic_DNA"/>
</dbReference>
<evidence type="ECO:0000313" key="5">
    <source>
        <dbReference type="EMBL" id="PIV46357.1"/>
    </source>
</evidence>
<evidence type="ECO:0000313" key="11">
    <source>
        <dbReference type="Proteomes" id="UP000228874"/>
    </source>
</evidence>
<dbReference type="EMBL" id="PFIH01000064">
    <property type="protein sequence ID" value="PIX27888.1"/>
    <property type="molecule type" value="Genomic_DNA"/>
</dbReference>
<dbReference type="Proteomes" id="UP000231449">
    <property type="component" value="Unassembled WGS sequence"/>
</dbReference>
<reference evidence="3 13" key="1">
    <citation type="submission" date="2017-09" db="EMBL/GenBank/DDBJ databases">
        <title>Depth-based differentiation of microbial function through sediment-hosted aquifers and enrichment of novel symbionts in the deep terrestrial subsurface.</title>
        <authorList>
            <person name="Probst A.J."/>
            <person name="Ladd B."/>
            <person name="Jarett J.K."/>
            <person name="Geller-Mcgrath D.E."/>
            <person name="Sieber C.M."/>
            <person name="Emerson J.B."/>
            <person name="Anantharaman K."/>
            <person name="Thomas B.C."/>
            <person name="Malmstrom R."/>
            <person name="Stieglmeier M."/>
            <person name="Klingl A."/>
            <person name="Woyke T."/>
            <person name="Ryan C.M."/>
            <person name="Banfield J.F."/>
        </authorList>
    </citation>
    <scope>NUCLEOTIDE SEQUENCE [LARGE SCALE GENOMIC DNA]</scope>
    <source>
        <strain evidence="5">CG02_land_8_20_14_3_00_31_209</strain>
        <strain evidence="4">CG03_land_8_20_14_0_80_31_114</strain>
        <strain evidence="6">CG17_big_fil_post_rev_8_21_14_2_50_31_73</strain>
        <strain evidence="3">CG18_big_fil_WC_8_21_14_2_50_31_19</strain>
        <strain evidence="8">CG_4_10_14_0_8_um_filter_31_133</strain>
        <strain evidence="7">CG_4_8_14_3_um_filter</strain>
        <strain evidence="10">CG_4_9_14_0_8_um_filter_31_21</strain>
        <strain evidence="9">CG_4_9_14_3_um_filter_31_125</strain>
    </source>
</reference>
<accession>A0A2G9LJR4</accession>
<evidence type="ECO:0000313" key="8">
    <source>
        <dbReference type="EMBL" id="PIY99920.1"/>
    </source>
</evidence>
<accession>A0A2H9QS99</accession>
<evidence type="ECO:0000313" key="9">
    <source>
        <dbReference type="EMBL" id="PJB04056.1"/>
    </source>
</evidence>
<accession>A0A2H9RD52</accession>
<evidence type="ECO:0000313" key="10">
    <source>
        <dbReference type="EMBL" id="PJC01483.1"/>
    </source>
</evidence>